<evidence type="ECO:0000313" key="2">
    <source>
        <dbReference type="Proteomes" id="UP001595821"/>
    </source>
</evidence>
<dbReference type="RefSeq" id="WP_246966970.1">
    <property type="nucleotide sequence ID" value="NZ_CP095397.1"/>
</dbReference>
<protein>
    <submittedName>
        <fullName evidence="1">Uncharacterized protein</fullName>
    </submittedName>
</protein>
<comment type="caution">
    <text evidence="1">The sequence shown here is derived from an EMBL/GenBank/DDBJ whole genome shotgun (WGS) entry which is preliminary data.</text>
</comment>
<proteinExistence type="predicted"/>
<dbReference type="EMBL" id="JBHSDJ010000013">
    <property type="protein sequence ID" value="MFC4246477.1"/>
    <property type="molecule type" value="Genomic_DNA"/>
</dbReference>
<dbReference type="Proteomes" id="UP001595821">
    <property type="component" value="Unassembled WGS sequence"/>
</dbReference>
<reference evidence="1 2" key="1">
    <citation type="journal article" date="2014" name="Int. J. Syst. Evol. Microbiol.">
        <title>Complete genome sequence of Corynebacterium casei LMG S-19264T (=DSM 44701T), isolated from a smear-ripened cheese.</title>
        <authorList>
            <consortium name="US DOE Joint Genome Institute (JGI-PGF)"/>
            <person name="Walter F."/>
            <person name="Albersmeier A."/>
            <person name="Kalinowski J."/>
            <person name="Ruckert C."/>
        </authorList>
    </citation>
    <scope>NUCLEOTIDE SEQUENCE [LARGE SCALE GENOMIC DNA]</scope>
    <source>
        <strain evidence="1 2">IBRC-M 10912</strain>
    </source>
</reference>
<gene>
    <name evidence="1" type="ORF">ACFOZ7_05630</name>
</gene>
<dbReference type="GeneID" id="71854743"/>
<sequence>MGTLVRFPVDNVGTFRTQEPVDFLGTAVRDRPLASIDLGFALDQISPFVVVIVLLEGNQPMYGVGCGIGWENVRI</sequence>
<dbReference type="AlphaFoldDB" id="A0ABD5NX04"/>
<evidence type="ECO:0000313" key="1">
    <source>
        <dbReference type="EMBL" id="MFC4246477.1"/>
    </source>
</evidence>
<name>A0ABD5NX04_9EURY</name>
<accession>A0ABD5NX04</accession>
<organism evidence="1 2">
    <name type="scientific">Natribaculum luteum</name>
    <dbReference type="NCBI Taxonomy" id="1586232"/>
    <lineage>
        <taxon>Archaea</taxon>
        <taxon>Methanobacteriati</taxon>
        <taxon>Methanobacteriota</taxon>
        <taxon>Stenosarchaea group</taxon>
        <taxon>Halobacteria</taxon>
        <taxon>Halobacteriales</taxon>
        <taxon>Natrialbaceae</taxon>
        <taxon>Natribaculum</taxon>
    </lineage>
</organism>